<protein>
    <submittedName>
        <fullName evidence="3">Uncharacterized protein</fullName>
    </submittedName>
</protein>
<comment type="caution">
    <text evidence="3">The sequence shown here is derived from an EMBL/GenBank/DDBJ whole genome shotgun (WGS) entry which is preliminary data.</text>
</comment>
<dbReference type="Pfam" id="PF13561">
    <property type="entry name" value="adh_short_C2"/>
    <property type="match status" value="1"/>
</dbReference>
<evidence type="ECO:0000256" key="2">
    <source>
        <dbReference type="ARBA" id="ARBA00023002"/>
    </source>
</evidence>
<evidence type="ECO:0000313" key="3">
    <source>
        <dbReference type="EMBL" id="GIZ39933.1"/>
    </source>
</evidence>
<dbReference type="PANTHER" id="PTHR24321">
    <property type="entry name" value="DEHYDROGENASES, SHORT CHAIN"/>
    <property type="match status" value="1"/>
</dbReference>
<dbReference type="GO" id="GO:0016491">
    <property type="term" value="F:oxidoreductase activity"/>
    <property type="evidence" value="ECO:0007669"/>
    <property type="project" value="UniProtKB-KW"/>
</dbReference>
<evidence type="ECO:0000256" key="1">
    <source>
        <dbReference type="ARBA" id="ARBA00006484"/>
    </source>
</evidence>
<gene>
    <name evidence="3" type="ORF">CKM354_000329500</name>
</gene>
<dbReference type="InterPro" id="IPR036291">
    <property type="entry name" value="NAD(P)-bd_dom_sf"/>
</dbReference>
<accession>A0A9P3FAE8</accession>
<dbReference type="GeneID" id="68288870"/>
<dbReference type="Gene3D" id="3.40.50.720">
    <property type="entry name" value="NAD(P)-binding Rossmann-like Domain"/>
    <property type="match status" value="1"/>
</dbReference>
<dbReference type="SUPFAM" id="SSF51735">
    <property type="entry name" value="NAD(P)-binding Rossmann-fold domains"/>
    <property type="match status" value="1"/>
</dbReference>
<dbReference type="OrthoDB" id="5840532at2759"/>
<comment type="similarity">
    <text evidence="1">Belongs to the short-chain dehydrogenases/reductases (SDR) family.</text>
</comment>
<dbReference type="AlphaFoldDB" id="A0A9P3FAE8"/>
<organism evidence="3 4">
    <name type="scientific">Cercospora kikuchii</name>
    <dbReference type="NCBI Taxonomy" id="84275"/>
    <lineage>
        <taxon>Eukaryota</taxon>
        <taxon>Fungi</taxon>
        <taxon>Dikarya</taxon>
        <taxon>Ascomycota</taxon>
        <taxon>Pezizomycotina</taxon>
        <taxon>Dothideomycetes</taxon>
        <taxon>Dothideomycetidae</taxon>
        <taxon>Mycosphaerellales</taxon>
        <taxon>Mycosphaerellaceae</taxon>
        <taxon>Cercospora</taxon>
    </lineage>
</organism>
<name>A0A9P3FAE8_9PEZI</name>
<sequence length="258" mass="26992">MKHYEGVALVTGAGSELGQAVVQAFVSAGCKNIVLADTSLLAIEGVRDHFLSGTDSELPKLNLSLVEYDSEDSNGAESMVKEAREFFGSINYCINCSTTSLAAAPIPTAEMDAAMFKAGLTATSRALWLCCRAQLRTLLSKQGTRSSIINIVPYGNLGTHSGHALLAAAGYGSVGMSKSMARDHINSNVRINVVAPAVIASTENSIPEPELQRHMRIPGRMIESAEVANAAVFLAGEGASGITGVVLPVDAGWSMIHG</sequence>
<proteinExistence type="inferred from homology"/>
<dbReference type="InterPro" id="IPR002347">
    <property type="entry name" value="SDR_fam"/>
</dbReference>
<dbReference type="EMBL" id="BOLY01000002">
    <property type="protein sequence ID" value="GIZ39933.1"/>
    <property type="molecule type" value="Genomic_DNA"/>
</dbReference>
<evidence type="ECO:0000313" key="4">
    <source>
        <dbReference type="Proteomes" id="UP000825890"/>
    </source>
</evidence>
<dbReference type="PROSITE" id="PS51257">
    <property type="entry name" value="PROKAR_LIPOPROTEIN"/>
    <property type="match status" value="1"/>
</dbReference>
<dbReference type="CDD" id="cd05233">
    <property type="entry name" value="SDR_c"/>
    <property type="match status" value="1"/>
</dbReference>
<dbReference type="PRINTS" id="PR00081">
    <property type="entry name" value="GDHRDH"/>
</dbReference>
<dbReference type="Proteomes" id="UP000825890">
    <property type="component" value="Unassembled WGS sequence"/>
</dbReference>
<reference evidence="3 4" key="1">
    <citation type="submission" date="2021-01" db="EMBL/GenBank/DDBJ databases">
        <title>Cercospora kikuchii MAFF 305040 whole genome shotgun sequence.</title>
        <authorList>
            <person name="Kashiwa T."/>
            <person name="Suzuki T."/>
        </authorList>
    </citation>
    <scope>NUCLEOTIDE SEQUENCE [LARGE SCALE GENOMIC DNA]</scope>
    <source>
        <strain evidence="3 4">MAFF 305040</strain>
    </source>
</reference>
<dbReference type="RefSeq" id="XP_044654420.1">
    <property type="nucleotide sequence ID" value="XM_044798485.1"/>
</dbReference>
<keyword evidence="2" id="KW-0560">Oxidoreductase</keyword>
<keyword evidence="4" id="KW-1185">Reference proteome</keyword>
<dbReference type="PANTHER" id="PTHR24321:SF12">
    <property type="entry name" value="SHORT-CHAIN DEHYDROGENASE_REDUCTASE FAMILY, PUTATIVE (AFU_ORTHOLOGUE AFUA_5G14340)-RELATED"/>
    <property type="match status" value="1"/>
</dbReference>